<dbReference type="GeneID" id="25564480"/>
<reference evidence="3 4" key="1">
    <citation type="submission" date="2010-05" db="EMBL/GenBank/DDBJ databases">
        <title>The Genome Sequence of Thecamonas trahens ATCC 50062.</title>
        <authorList>
            <consortium name="The Broad Institute Genome Sequencing Platform"/>
            <person name="Russ C."/>
            <person name="Cuomo C."/>
            <person name="Shea T."/>
            <person name="Young S.K."/>
            <person name="Zeng Q."/>
            <person name="Koehrsen M."/>
            <person name="Haas B."/>
            <person name="Borodovsky M."/>
            <person name="Guigo R."/>
            <person name="Alvarado L."/>
            <person name="Berlin A."/>
            <person name="Bochicchio J."/>
            <person name="Borenstein D."/>
            <person name="Chapman S."/>
            <person name="Chen Z."/>
            <person name="Freedman E."/>
            <person name="Gellesch M."/>
            <person name="Goldberg J."/>
            <person name="Griggs A."/>
            <person name="Gujja S."/>
            <person name="Heilman E."/>
            <person name="Heiman D."/>
            <person name="Hepburn T."/>
            <person name="Howarth C."/>
            <person name="Jen D."/>
            <person name="Larson L."/>
            <person name="Mehta T."/>
            <person name="Park D."/>
            <person name="Pearson M."/>
            <person name="Roberts A."/>
            <person name="Saif S."/>
            <person name="Shenoy N."/>
            <person name="Sisk P."/>
            <person name="Stolte C."/>
            <person name="Sykes S."/>
            <person name="Thomson T."/>
            <person name="Walk T."/>
            <person name="White J."/>
            <person name="Yandava C."/>
            <person name="Burger G."/>
            <person name="Gray M.W."/>
            <person name="Holland P.W.H."/>
            <person name="King N."/>
            <person name="Lang F.B.F."/>
            <person name="Roger A.J."/>
            <person name="Ruiz-Trillo I."/>
            <person name="Lander E."/>
            <person name="Nusbaum C."/>
        </authorList>
    </citation>
    <scope>NUCLEOTIDE SEQUENCE [LARGE SCALE GENOMIC DNA]</scope>
    <source>
        <strain evidence="3 4">ATCC 50062</strain>
    </source>
</reference>
<evidence type="ECO:0000313" key="4">
    <source>
        <dbReference type="Proteomes" id="UP000054408"/>
    </source>
</evidence>
<keyword evidence="1" id="KW-0479">Metal-binding</keyword>
<evidence type="ECO:0000313" key="3">
    <source>
        <dbReference type="EMBL" id="KNC48524.1"/>
    </source>
</evidence>
<keyword evidence="4" id="KW-1185">Reference proteome</keyword>
<evidence type="ECO:0000256" key="1">
    <source>
        <dbReference type="PROSITE-ProRule" id="PRU00723"/>
    </source>
</evidence>
<dbReference type="Proteomes" id="UP000054408">
    <property type="component" value="Unassembled WGS sequence"/>
</dbReference>
<name>A0A0L0D857_THETB</name>
<evidence type="ECO:0000259" key="2">
    <source>
        <dbReference type="PROSITE" id="PS50103"/>
    </source>
</evidence>
<organism evidence="3 4">
    <name type="scientific">Thecamonas trahens ATCC 50062</name>
    <dbReference type="NCBI Taxonomy" id="461836"/>
    <lineage>
        <taxon>Eukaryota</taxon>
        <taxon>Apusozoa</taxon>
        <taxon>Apusomonadida</taxon>
        <taxon>Apusomonadidae</taxon>
        <taxon>Thecamonas</taxon>
    </lineage>
</organism>
<dbReference type="EMBL" id="GL349451">
    <property type="protein sequence ID" value="KNC48524.1"/>
    <property type="molecule type" value="Genomic_DNA"/>
</dbReference>
<feature type="domain" description="C3H1-type" evidence="2">
    <location>
        <begin position="310"/>
        <end position="332"/>
    </location>
</feature>
<dbReference type="PROSITE" id="PS50103">
    <property type="entry name" value="ZF_C3H1"/>
    <property type="match status" value="1"/>
</dbReference>
<gene>
    <name evidence="3" type="ORF">AMSG_04968</name>
</gene>
<keyword evidence="1" id="KW-0862">Zinc</keyword>
<protein>
    <recommendedName>
        <fullName evidence="2">C3H1-type domain-containing protein</fullName>
    </recommendedName>
</protein>
<proteinExistence type="predicted"/>
<accession>A0A0L0D857</accession>
<feature type="zinc finger region" description="C3H1-type" evidence="1">
    <location>
        <begin position="310"/>
        <end position="332"/>
    </location>
</feature>
<dbReference type="AlphaFoldDB" id="A0A0L0D857"/>
<sequence>MPALTAACSAPEISPALAPEELFVAAADGSAYAVLRLSITDGEFLSVRTPSSPDVHLVHTRQRRVAPGVAVAASLDAPIVLADGASFRRRPAESLLDDLRDAVLAGLDIIAAPPGSEFVTGSATLYGLDAPLTAAPVELELAGQVSVRDGNFVYTGLLGDCLLGSHGSRLPFALIASGASVSGTISHIGAVSGEPHEFGAVAAVVATLLADRAAKSAAIAAAAPRLLHPAPPGLTSPSEFPPLPRPTLRPRPKLPGAALLRLRKKKRNSRARRRTDRGAGNTLAIPLHCIPGVMPSAAMSPGHVRLIDSLCNYFIAGYCAFGADCRKSHAVARVASAC</sequence>
<dbReference type="InterPro" id="IPR000571">
    <property type="entry name" value="Znf_CCCH"/>
</dbReference>
<dbReference type="RefSeq" id="XP_013758632.1">
    <property type="nucleotide sequence ID" value="XM_013903178.1"/>
</dbReference>
<dbReference type="GO" id="GO:0008270">
    <property type="term" value="F:zinc ion binding"/>
    <property type="evidence" value="ECO:0007669"/>
    <property type="project" value="UniProtKB-KW"/>
</dbReference>
<keyword evidence="1" id="KW-0863">Zinc-finger</keyword>